<dbReference type="Gene3D" id="3.40.190.10">
    <property type="entry name" value="Periplasmic binding protein-like II"/>
    <property type="match status" value="2"/>
</dbReference>
<evidence type="ECO:0000313" key="6">
    <source>
        <dbReference type="EMBL" id="MBP1992184.1"/>
    </source>
</evidence>
<dbReference type="Pfam" id="PF00126">
    <property type="entry name" value="HTH_1"/>
    <property type="match status" value="1"/>
</dbReference>
<keyword evidence="2" id="KW-0805">Transcription regulation</keyword>
<dbReference type="InterPro" id="IPR005119">
    <property type="entry name" value="LysR_subst-bd"/>
</dbReference>
<evidence type="ECO:0000256" key="2">
    <source>
        <dbReference type="ARBA" id="ARBA00023015"/>
    </source>
</evidence>
<evidence type="ECO:0000313" key="7">
    <source>
        <dbReference type="Proteomes" id="UP001519287"/>
    </source>
</evidence>
<dbReference type="InterPro" id="IPR000847">
    <property type="entry name" value="LysR_HTH_N"/>
</dbReference>
<dbReference type="SUPFAM" id="SSF46785">
    <property type="entry name" value="Winged helix' DNA-binding domain"/>
    <property type="match status" value="1"/>
</dbReference>
<dbReference type="Pfam" id="PF03466">
    <property type="entry name" value="LysR_substrate"/>
    <property type="match status" value="1"/>
</dbReference>
<dbReference type="CDD" id="cd08414">
    <property type="entry name" value="PBP2_LTTR_aromatics_like"/>
    <property type="match status" value="1"/>
</dbReference>
<name>A0ABS4IX68_9BACL</name>
<reference evidence="6 7" key="1">
    <citation type="submission" date="2021-03" db="EMBL/GenBank/DDBJ databases">
        <title>Genomic Encyclopedia of Type Strains, Phase IV (KMG-IV): sequencing the most valuable type-strain genomes for metagenomic binning, comparative biology and taxonomic classification.</title>
        <authorList>
            <person name="Goeker M."/>
        </authorList>
    </citation>
    <scope>NUCLEOTIDE SEQUENCE [LARGE SCALE GENOMIC DNA]</scope>
    <source>
        <strain evidence="6 7">DSM 26048</strain>
    </source>
</reference>
<sequence length="299" mass="33644">MDLRKIHYFIAVAEELHFNRAAEKLNMTQPPLSQQIQALEEELGVKLFERNKRTVRLTAAGSVFWEEAQLILSQLERSIKITQMAGQGIVGHIIIGFVDSAADGIMVDMLSLFRERFPNIQLTLREMTSAQQWQALHDGTIHIGFLRFIEPAKHIDFRALAKESLVAVLPKHHPLAELPALSVCSLKDEPFILFPRHFGAPFHDLIIGFCAQHGFYPNVMQEAVQMYTIVNLVAANLGVSIVPSSVSVFQRSGVVFRPFEESTPPVPLYAAWRTDLNENVLSKFLDTVNEVANSKHHPS</sequence>
<keyword evidence="7" id="KW-1185">Reference proteome</keyword>
<dbReference type="Gene3D" id="1.10.10.10">
    <property type="entry name" value="Winged helix-like DNA-binding domain superfamily/Winged helix DNA-binding domain"/>
    <property type="match status" value="1"/>
</dbReference>
<evidence type="ECO:0000256" key="4">
    <source>
        <dbReference type="ARBA" id="ARBA00023163"/>
    </source>
</evidence>
<dbReference type="RefSeq" id="WP_209972910.1">
    <property type="nucleotide sequence ID" value="NZ_JAGGLB010000012.1"/>
</dbReference>
<accession>A0ABS4IX68</accession>
<comment type="similarity">
    <text evidence="1">Belongs to the LysR transcriptional regulatory family.</text>
</comment>
<evidence type="ECO:0000256" key="1">
    <source>
        <dbReference type="ARBA" id="ARBA00009437"/>
    </source>
</evidence>
<keyword evidence="3 6" id="KW-0238">DNA-binding</keyword>
<comment type="caution">
    <text evidence="6">The sequence shown here is derived from an EMBL/GenBank/DDBJ whole genome shotgun (WGS) entry which is preliminary data.</text>
</comment>
<dbReference type="SUPFAM" id="SSF53850">
    <property type="entry name" value="Periplasmic binding protein-like II"/>
    <property type="match status" value="1"/>
</dbReference>
<dbReference type="InterPro" id="IPR036388">
    <property type="entry name" value="WH-like_DNA-bd_sf"/>
</dbReference>
<dbReference type="PRINTS" id="PR00039">
    <property type="entry name" value="HTHLYSR"/>
</dbReference>
<evidence type="ECO:0000256" key="3">
    <source>
        <dbReference type="ARBA" id="ARBA00023125"/>
    </source>
</evidence>
<protein>
    <submittedName>
        <fullName evidence="6">DNA-binding transcriptional LysR family regulator</fullName>
    </submittedName>
</protein>
<dbReference type="PROSITE" id="PS50931">
    <property type="entry name" value="HTH_LYSR"/>
    <property type="match status" value="1"/>
</dbReference>
<proteinExistence type="inferred from homology"/>
<dbReference type="PANTHER" id="PTHR30346">
    <property type="entry name" value="TRANSCRIPTIONAL DUAL REGULATOR HCAR-RELATED"/>
    <property type="match status" value="1"/>
</dbReference>
<dbReference type="PANTHER" id="PTHR30346:SF0">
    <property type="entry name" value="HCA OPERON TRANSCRIPTIONAL ACTIVATOR HCAR"/>
    <property type="match status" value="1"/>
</dbReference>
<dbReference type="EMBL" id="JAGGLB010000012">
    <property type="protein sequence ID" value="MBP1992184.1"/>
    <property type="molecule type" value="Genomic_DNA"/>
</dbReference>
<keyword evidence="4" id="KW-0804">Transcription</keyword>
<dbReference type="Proteomes" id="UP001519287">
    <property type="component" value="Unassembled WGS sequence"/>
</dbReference>
<dbReference type="InterPro" id="IPR036390">
    <property type="entry name" value="WH_DNA-bd_sf"/>
</dbReference>
<feature type="domain" description="HTH lysR-type" evidence="5">
    <location>
        <begin position="1"/>
        <end position="58"/>
    </location>
</feature>
<gene>
    <name evidence="6" type="ORF">J2Z66_003792</name>
</gene>
<dbReference type="GO" id="GO:0003677">
    <property type="term" value="F:DNA binding"/>
    <property type="evidence" value="ECO:0007669"/>
    <property type="project" value="UniProtKB-KW"/>
</dbReference>
<evidence type="ECO:0000259" key="5">
    <source>
        <dbReference type="PROSITE" id="PS50931"/>
    </source>
</evidence>
<organism evidence="6 7">
    <name type="scientific">Paenibacillus eucommiae</name>
    <dbReference type="NCBI Taxonomy" id="1355755"/>
    <lineage>
        <taxon>Bacteria</taxon>
        <taxon>Bacillati</taxon>
        <taxon>Bacillota</taxon>
        <taxon>Bacilli</taxon>
        <taxon>Bacillales</taxon>
        <taxon>Paenibacillaceae</taxon>
        <taxon>Paenibacillus</taxon>
    </lineage>
</organism>